<gene>
    <name evidence="2" type="ORF">TrST_g13036</name>
</gene>
<dbReference type="GO" id="GO:0005759">
    <property type="term" value="C:mitochondrial matrix"/>
    <property type="evidence" value="ECO:0007669"/>
    <property type="project" value="TreeGrafter"/>
</dbReference>
<dbReference type="InterPro" id="IPR050870">
    <property type="entry name" value="FAST_kinase"/>
</dbReference>
<dbReference type="Pfam" id="PF08373">
    <property type="entry name" value="RAP"/>
    <property type="match status" value="1"/>
</dbReference>
<organism evidence="2 3">
    <name type="scientific">Triparma strigata</name>
    <dbReference type="NCBI Taxonomy" id="1606541"/>
    <lineage>
        <taxon>Eukaryota</taxon>
        <taxon>Sar</taxon>
        <taxon>Stramenopiles</taxon>
        <taxon>Ochrophyta</taxon>
        <taxon>Bolidophyceae</taxon>
        <taxon>Parmales</taxon>
        <taxon>Triparmaceae</taxon>
        <taxon>Triparma</taxon>
    </lineage>
</organism>
<dbReference type="Proteomes" id="UP001165085">
    <property type="component" value="Unassembled WGS sequence"/>
</dbReference>
<dbReference type="PANTHER" id="PTHR21228">
    <property type="entry name" value="FAST LEU-RICH DOMAIN-CONTAINING"/>
    <property type="match status" value="1"/>
</dbReference>
<dbReference type="EMBL" id="BRXY01000057">
    <property type="protein sequence ID" value="GMH59198.1"/>
    <property type="molecule type" value="Genomic_DNA"/>
</dbReference>
<dbReference type="PROSITE" id="PS51286">
    <property type="entry name" value="RAP"/>
    <property type="match status" value="1"/>
</dbReference>
<accession>A0A9W6ZY15</accession>
<dbReference type="GO" id="GO:0003723">
    <property type="term" value="F:RNA binding"/>
    <property type="evidence" value="ECO:0007669"/>
    <property type="project" value="TreeGrafter"/>
</dbReference>
<dbReference type="InterPro" id="IPR013584">
    <property type="entry name" value="RAP"/>
</dbReference>
<sequence length="761" mass="84844">MLNLHLTSAKNSTSLLSIFSTSVLRSTRRQSYQKPSLINYSTYFQQTGRNLIDAEYVYKSPLFPVIVKGLYECLKEQEERGVPIASRAGSSLLWGIAKLKPFDSSTEDSIPPSTLIAQIDSTLSTGTPGTWIEPTSALLKCCYNLCLDLTTFTSSNCIEISQTLNSLSTLKLRHPATPSLLSTFSSLSCDKPQEVTNVLWSLSALEIIDPLILSKSMQHINTPSWLSLLKPSELIITLYSLASISKFSGHKYSSEFSIILSSIHKLKDWRILKPYEIANIAWSIGTMGLNDPLFSSRVSSVSRMGGLEFQNFVWGVSKFTGEGGRLNGIIEDEIYKRAGRLKPLGVSVITSSLGRMGGSAECFRVLEDRFRGNVKYYTGQYVSNTLSGFANAKYELDREVVEEVEAVVIKNVGDRDWIGVREIKDVMWAFLPTNMDGGEEFKNAILGVLESETDWSKVSEESKSMILYCLAKGSYYTKGSIDQNPASRVHALSLLILSHISWESCSSIDLGNLGYALGTLQTSAYSTSFDSEVQRRISLGETFETNVLHNIIWSRGTLGLPLNYILPYLEANFPSNISPRESASILWALCVSNTYSVPIFSKFWNILKTGRNLNPETVNMACQVQTSSFLEAGIDLPLPSSFWSDNEMPSERLNISQLQQNVTSCLKSSNPSWSSEYYVARRSPLRGLRTLGVDVALPSEMVGVEVQGPSHYLEGGKEFNGSTKWKKRVMERMGWRVEEIGYREWKEKGEDVLKEKGLDIL</sequence>
<proteinExistence type="predicted"/>
<keyword evidence="3" id="KW-1185">Reference proteome</keyword>
<dbReference type="SMART" id="SM00952">
    <property type="entry name" value="RAP"/>
    <property type="match status" value="1"/>
</dbReference>
<evidence type="ECO:0000259" key="1">
    <source>
        <dbReference type="PROSITE" id="PS51286"/>
    </source>
</evidence>
<dbReference type="GO" id="GO:0000963">
    <property type="term" value="P:mitochondrial RNA processing"/>
    <property type="evidence" value="ECO:0007669"/>
    <property type="project" value="TreeGrafter"/>
</dbReference>
<dbReference type="AlphaFoldDB" id="A0A9W6ZY15"/>
<reference evidence="3" key="1">
    <citation type="journal article" date="2023" name="Commun. Biol.">
        <title>Genome analysis of Parmales, the sister group of diatoms, reveals the evolutionary specialization of diatoms from phago-mixotrophs to photoautotrophs.</title>
        <authorList>
            <person name="Ban H."/>
            <person name="Sato S."/>
            <person name="Yoshikawa S."/>
            <person name="Yamada K."/>
            <person name="Nakamura Y."/>
            <person name="Ichinomiya M."/>
            <person name="Sato N."/>
            <person name="Blanc-Mathieu R."/>
            <person name="Endo H."/>
            <person name="Kuwata A."/>
            <person name="Ogata H."/>
        </authorList>
    </citation>
    <scope>NUCLEOTIDE SEQUENCE [LARGE SCALE GENOMIC DNA]</scope>
    <source>
        <strain evidence="3">NIES 3701</strain>
    </source>
</reference>
<dbReference type="GO" id="GO:0035770">
    <property type="term" value="C:ribonucleoprotein granule"/>
    <property type="evidence" value="ECO:0007669"/>
    <property type="project" value="TreeGrafter"/>
</dbReference>
<protein>
    <recommendedName>
        <fullName evidence="1">RAP domain-containing protein</fullName>
    </recommendedName>
</protein>
<dbReference type="GO" id="GO:0044528">
    <property type="term" value="P:regulation of mitochondrial mRNA stability"/>
    <property type="evidence" value="ECO:0007669"/>
    <property type="project" value="TreeGrafter"/>
</dbReference>
<evidence type="ECO:0000313" key="3">
    <source>
        <dbReference type="Proteomes" id="UP001165085"/>
    </source>
</evidence>
<name>A0A9W6ZY15_9STRA</name>
<dbReference type="PANTHER" id="PTHR21228:SF40">
    <property type="entry name" value="LD45607P"/>
    <property type="match status" value="1"/>
</dbReference>
<feature type="domain" description="RAP" evidence="1">
    <location>
        <begin position="702"/>
        <end position="755"/>
    </location>
</feature>
<evidence type="ECO:0000313" key="2">
    <source>
        <dbReference type="EMBL" id="GMH59198.1"/>
    </source>
</evidence>
<dbReference type="OrthoDB" id="2019031at2759"/>
<comment type="caution">
    <text evidence="2">The sequence shown here is derived from an EMBL/GenBank/DDBJ whole genome shotgun (WGS) entry which is preliminary data.</text>
</comment>